<dbReference type="SUPFAM" id="SSF56935">
    <property type="entry name" value="Porins"/>
    <property type="match status" value="1"/>
</dbReference>
<reference evidence="13 14" key="1">
    <citation type="submission" date="2021-03" db="EMBL/GenBank/DDBJ databases">
        <title>Aliifodinibius sp. nov., a new bacterium isolated from saline soil.</title>
        <authorList>
            <person name="Galisteo C."/>
            <person name="De La Haba R."/>
            <person name="Sanchez-Porro C."/>
            <person name="Ventosa A."/>
        </authorList>
    </citation>
    <scope>NUCLEOTIDE SEQUENCE [LARGE SCALE GENOMIC DNA]</scope>
    <source>
        <strain evidence="13 14">1BSP15-2V2</strain>
    </source>
</reference>
<evidence type="ECO:0000256" key="5">
    <source>
        <dbReference type="ARBA" id="ARBA00023077"/>
    </source>
</evidence>
<evidence type="ECO:0000256" key="6">
    <source>
        <dbReference type="ARBA" id="ARBA00023136"/>
    </source>
</evidence>
<evidence type="ECO:0000256" key="2">
    <source>
        <dbReference type="ARBA" id="ARBA00022448"/>
    </source>
</evidence>
<evidence type="ECO:0000256" key="9">
    <source>
        <dbReference type="RuleBase" id="RU003357"/>
    </source>
</evidence>
<dbReference type="NCBIfam" id="TIGR04057">
    <property type="entry name" value="SusC_RagA_signa"/>
    <property type="match status" value="1"/>
</dbReference>
<dbReference type="NCBIfam" id="TIGR04056">
    <property type="entry name" value="OMP_RagA_SusC"/>
    <property type="match status" value="1"/>
</dbReference>
<comment type="similarity">
    <text evidence="8 9">Belongs to the TonB-dependent receptor family.</text>
</comment>
<keyword evidence="3 8" id="KW-1134">Transmembrane beta strand</keyword>
<evidence type="ECO:0000259" key="12">
    <source>
        <dbReference type="Pfam" id="PF07715"/>
    </source>
</evidence>
<dbReference type="InterPro" id="IPR012910">
    <property type="entry name" value="Plug_dom"/>
</dbReference>
<dbReference type="Pfam" id="PF07715">
    <property type="entry name" value="Plug"/>
    <property type="match status" value="1"/>
</dbReference>
<comment type="caution">
    <text evidence="13">The sequence shown here is derived from an EMBL/GenBank/DDBJ whole genome shotgun (WGS) entry which is preliminary data.</text>
</comment>
<dbReference type="InterPro" id="IPR023996">
    <property type="entry name" value="TonB-dep_OMP_SusC/RagA"/>
</dbReference>
<evidence type="ECO:0000256" key="1">
    <source>
        <dbReference type="ARBA" id="ARBA00004571"/>
    </source>
</evidence>
<proteinExistence type="inferred from homology"/>
<evidence type="ECO:0000256" key="8">
    <source>
        <dbReference type="PROSITE-ProRule" id="PRU01360"/>
    </source>
</evidence>
<keyword evidence="2 8" id="KW-0813">Transport</keyword>
<keyword evidence="7 8" id="KW-0998">Cell outer membrane</keyword>
<accession>A0ABT3PHM9</accession>
<evidence type="ECO:0000256" key="4">
    <source>
        <dbReference type="ARBA" id="ARBA00022692"/>
    </source>
</evidence>
<sequence>MLLFKQLLYVFIIQAVAFQFVSANPASGSTMENAVQAVDGTITGTVVDAETGNPLPGVNISLKGTTTGTSSGIKGRYELNVPSLSDTLVFSFIGYQTREVPIQERTQIDVVLQPQAISGEELVVVAYGEQRKSDITGAISSVEAEDFNAGVVANPGEMLQGVTAGVNVTSASGEPGASQDVIIRGVGSLRSGTTPLYVIDGFVLDNSSIGVANNPLNFINPNDIQSMEVLKDASATALYGARASNGVVVITTKKGQEGNTRMSLSTSTSLSTMANKIDVFGAEEFRNRVSEVGGTLDDFGGSTDWQDELTQTAQSHDINFSLSGAATDKFNYFASLGVQEQEGILKENNLERYSGRLNMNQSALNGRLDVDYHINAVHTENLRPNNGAMVVDMLQLNPTIPVYTDGSPTQLDEMLNPVQRYDIYLDEAANNRILANIAPTLEIFDGLLYKLNLGIDYSVTDRDVQTSPYAQLEGYENGTLSTFNTKNTNTLVENTLTYSIDTDVHSATLLAGHSYQHFYNESRALSMEGFSDNGIEPRYQDQTSTEITPTSINSSAEKNKLQSFFGRIDYSYDSKYMLTATMRADGSSKFGENNKYGYFPSFALGWNITEENFFNSSFIDNLKLRASWGQTGNQEIPSKITKLSYSESRDGNNTYPLSPDASNLDGYPYGTIFTRLANPDLQWEVSTQTDVGVDFELFNNRLSGTLDYYNKVSDNILLEVVPADPVQPTSTYWTNISDMEIRNSGVELTLEYRSAASKDFQYSIGGNVSTINNEVVNSPYSVLTTGAAQGAGQTGATINGYINEEPIGSFYMLEFDGIGEDGLNQFVDTNNDGEVLEDDRTVVGSALPNLIYGVQFNMNYKNLGLGLNFNGASGHKIYNHTAMSIFNKGNLASSFNTTDFATEYPDEAATNSNTVSTRYLEDGDYIRLNNATLSYQMRPELIGLEGVIRNLQLTLTGQNLFVLTNYSGYDPEVNTGTTMSGIQTFGIDHFTYPSARTFQLGVNLSF</sequence>
<evidence type="ECO:0000313" key="14">
    <source>
        <dbReference type="Proteomes" id="UP001207918"/>
    </source>
</evidence>
<dbReference type="InterPro" id="IPR036942">
    <property type="entry name" value="Beta-barrel_TonB_sf"/>
</dbReference>
<dbReference type="Gene3D" id="2.170.130.10">
    <property type="entry name" value="TonB-dependent receptor, plug domain"/>
    <property type="match status" value="1"/>
</dbReference>
<feature type="domain" description="TonB-dependent receptor-like beta-barrel" evidence="11">
    <location>
        <begin position="440"/>
        <end position="960"/>
    </location>
</feature>
<dbReference type="InterPro" id="IPR000531">
    <property type="entry name" value="Beta-barrel_TonB"/>
</dbReference>
<dbReference type="Pfam" id="PF13715">
    <property type="entry name" value="CarbopepD_reg_2"/>
    <property type="match status" value="1"/>
</dbReference>
<dbReference type="Gene3D" id="2.60.40.1120">
    <property type="entry name" value="Carboxypeptidase-like, regulatory domain"/>
    <property type="match status" value="1"/>
</dbReference>
<evidence type="ECO:0000256" key="10">
    <source>
        <dbReference type="SAM" id="SignalP"/>
    </source>
</evidence>
<dbReference type="EMBL" id="JAGGJA010000001">
    <property type="protein sequence ID" value="MCW9705420.1"/>
    <property type="molecule type" value="Genomic_DNA"/>
</dbReference>
<dbReference type="InterPro" id="IPR039426">
    <property type="entry name" value="TonB-dep_rcpt-like"/>
</dbReference>
<keyword evidence="10" id="KW-0732">Signal</keyword>
<dbReference type="InterPro" id="IPR023997">
    <property type="entry name" value="TonB-dep_OMP_SusC/RagA_CS"/>
</dbReference>
<evidence type="ECO:0000256" key="7">
    <source>
        <dbReference type="ARBA" id="ARBA00023237"/>
    </source>
</evidence>
<dbReference type="InterPro" id="IPR008969">
    <property type="entry name" value="CarboxyPept-like_regulatory"/>
</dbReference>
<dbReference type="PROSITE" id="PS52016">
    <property type="entry name" value="TONB_DEPENDENT_REC_3"/>
    <property type="match status" value="1"/>
</dbReference>
<organism evidence="13 14">
    <name type="scientific">Fodinibius salsisoli</name>
    <dbReference type="NCBI Taxonomy" id="2820877"/>
    <lineage>
        <taxon>Bacteria</taxon>
        <taxon>Pseudomonadati</taxon>
        <taxon>Balneolota</taxon>
        <taxon>Balneolia</taxon>
        <taxon>Balneolales</taxon>
        <taxon>Balneolaceae</taxon>
        <taxon>Fodinibius</taxon>
    </lineage>
</organism>
<evidence type="ECO:0000259" key="11">
    <source>
        <dbReference type="Pfam" id="PF00593"/>
    </source>
</evidence>
<feature type="signal peptide" evidence="10">
    <location>
        <begin position="1"/>
        <end position="23"/>
    </location>
</feature>
<keyword evidence="6 8" id="KW-0472">Membrane</keyword>
<dbReference type="Proteomes" id="UP001207918">
    <property type="component" value="Unassembled WGS sequence"/>
</dbReference>
<name>A0ABT3PHM9_9BACT</name>
<keyword evidence="4 8" id="KW-0812">Transmembrane</keyword>
<keyword evidence="13" id="KW-0675">Receptor</keyword>
<dbReference type="Pfam" id="PF00593">
    <property type="entry name" value="TonB_dep_Rec_b-barrel"/>
    <property type="match status" value="1"/>
</dbReference>
<comment type="subcellular location">
    <subcellularLocation>
        <location evidence="1 8">Cell outer membrane</location>
        <topology evidence="1 8">Multi-pass membrane protein</topology>
    </subcellularLocation>
</comment>
<dbReference type="Gene3D" id="2.40.170.20">
    <property type="entry name" value="TonB-dependent receptor, beta-barrel domain"/>
    <property type="match status" value="1"/>
</dbReference>
<evidence type="ECO:0000313" key="13">
    <source>
        <dbReference type="EMBL" id="MCW9705420.1"/>
    </source>
</evidence>
<gene>
    <name evidence="13" type="ORF">J6I44_01075</name>
</gene>
<feature type="domain" description="TonB-dependent receptor plug" evidence="12">
    <location>
        <begin position="132"/>
        <end position="247"/>
    </location>
</feature>
<keyword evidence="5 9" id="KW-0798">TonB box</keyword>
<dbReference type="InterPro" id="IPR037066">
    <property type="entry name" value="Plug_dom_sf"/>
</dbReference>
<evidence type="ECO:0000256" key="3">
    <source>
        <dbReference type="ARBA" id="ARBA00022452"/>
    </source>
</evidence>
<dbReference type="SUPFAM" id="SSF49464">
    <property type="entry name" value="Carboxypeptidase regulatory domain-like"/>
    <property type="match status" value="1"/>
</dbReference>
<feature type="chain" id="PRO_5047294303" evidence="10">
    <location>
        <begin position="24"/>
        <end position="1006"/>
    </location>
</feature>
<keyword evidence="14" id="KW-1185">Reference proteome</keyword>
<protein>
    <submittedName>
        <fullName evidence="13">TonB-dependent receptor</fullName>
    </submittedName>
</protein>
<dbReference type="RefSeq" id="WP_265764083.1">
    <property type="nucleotide sequence ID" value="NZ_JAGGJA010000001.1"/>
</dbReference>